<protein>
    <submittedName>
        <fullName evidence="1">Uncharacterized protein</fullName>
    </submittedName>
</protein>
<reference evidence="1 2" key="1">
    <citation type="submission" date="2011-04" db="EMBL/GenBank/DDBJ databases">
        <title>The Genome Sequence of Clostridium citroniae WAL-19142.</title>
        <authorList>
            <consortium name="The Broad Institute Genome Sequencing Platform"/>
            <person name="Earl A."/>
            <person name="Ward D."/>
            <person name="Feldgarden M."/>
            <person name="Gevers D."/>
            <person name="Warren Y.A."/>
            <person name="Tyrrell K.L."/>
            <person name="Citron D.M."/>
            <person name="Goldstein E.J."/>
            <person name="Daigneault M."/>
            <person name="Allen-Vercoe E."/>
            <person name="Young S.K."/>
            <person name="Zeng Q."/>
            <person name="Gargeya S."/>
            <person name="Fitzgerald M."/>
            <person name="Haas B."/>
            <person name="Abouelleil A."/>
            <person name="Alvarado L."/>
            <person name="Arachchi H.M."/>
            <person name="Berlin A."/>
            <person name="Brown A."/>
            <person name="Chapman S.B."/>
            <person name="Chen Z."/>
            <person name="Dunbar C."/>
            <person name="Freedman E."/>
            <person name="Gearin G."/>
            <person name="Gellesch M."/>
            <person name="Goldberg J."/>
            <person name="Griggs A."/>
            <person name="Gujja S."/>
            <person name="Heilman E.R."/>
            <person name="Heiman D."/>
            <person name="Howarth C."/>
            <person name="Larson L."/>
            <person name="Lui A."/>
            <person name="MacDonald P.J."/>
            <person name="Mehta T."/>
            <person name="Montmayeur A."/>
            <person name="Murphy C."/>
            <person name="Neiman D."/>
            <person name="Pearson M."/>
            <person name="Priest M."/>
            <person name="Roberts A."/>
            <person name="Saif S."/>
            <person name="Shea T."/>
            <person name="Shenoy N."/>
            <person name="Sisk P."/>
            <person name="Stolte C."/>
            <person name="Sykes S."/>
            <person name="White J."/>
            <person name="Yandava C."/>
            <person name="Wortman J."/>
            <person name="Nusbaum C."/>
            <person name="Birren B."/>
        </authorList>
    </citation>
    <scope>NUCLEOTIDE SEQUENCE [LARGE SCALE GENOMIC DNA]</scope>
    <source>
        <strain evidence="1 2">WAL-19142</strain>
    </source>
</reference>
<dbReference type="Proteomes" id="UP000037392">
    <property type="component" value="Unassembled WGS sequence"/>
</dbReference>
<name>A0A0J9ECE2_9FIRM</name>
<dbReference type="AlphaFoldDB" id="A0A0J9ECE2"/>
<evidence type="ECO:0000313" key="1">
    <source>
        <dbReference type="EMBL" id="KMW13355.1"/>
    </source>
</evidence>
<comment type="caution">
    <text evidence="1">The sequence shown here is derived from an EMBL/GenBank/DDBJ whole genome shotgun (WGS) entry which is preliminary data.</text>
</comment>
<evidence type="ECO:0000313" key="2">
    <source>
        <dbReference type="Proteomes" id="UP000037392"/>
    </source>
</evidence>
<dbReference type="PATRIC" id="fig|742734.4.peg.297"/>
<sequence>MGAKAGVKLAYKSVFPPIFTWDFLNSYNNCILKVPRPVGPGAFFVVKIIGQNVGIIRLFICHAG</sequence>
<organism evidence="1 2">
    <name type="scientific">[Clostridium] citroniae WAL-19142</name>
    <dbReference type="NCBI Taxonomy" id="742734"/>
    <lineage>
        <taxon>Bacteria</taxon>
        <taxon>Bacillati</taxon>
        <taxon>Bacillota</taxon>
        <taxon>Clostridia</taxon>
        <taxon>Lachnospirales</taxon>
        <taxon>Lachnospiraceae</taxon>
        <taxon>Enterocloster</taxon>
    </lineage>
</organism>
<proteinExistence type="predicted"/>
<gene>
    <name evidence="1" type="ORF">HMPREF9470_00276</name>
</gene>
<accession>A0A0J9ECE2</accession>
<dbReference type="EMBL" id="ADLK01000045">
    <property type="protein sequence ID" value="KMW13355.1"/>
    <property type="molecule type" value="Genomic_DNA"/>
</dbReference>